<feature type="compositionally biased region" description="Basic and acidic residues" evidence="2">
    <location>
        <begin position="2322"/>
        <end position="2332"/>
    </location>
</feature>
<feature type="region of interest" description="Disordered" evidence="2">
    <location>
        <begin position="170"/>
        <end position="205"/>
    </location>
</feature>
<feature type="compositionally biased region" description="Basic and acidic residues" evidence="2">
    <location>
        <begin position="1849"/>
        <end position="1864"/>
    </location>
</feature>
<dbReference type="EMBL" id="OU895877">
    <property type="protein sequence ID" value="CAH1713010.1"/>
    <property type="molecule type" value="Genomic_DNA"/>
</dbReference>
<feature type="compositionally biased region" description="Basic and acidic residues" evidence="2">
    <location>
        <begin position="2042"/>
        <end position="2053"/>
    </location>
</feature>
<evidence type="ECO:0000313" key="5">
    <source>
        <dbReference type="Proteomes" id="UP001153620"/>
    </source>
</evidence>
<feature type="region of interest" description="Disordered" evidence="2">
    <location>
        <begin position="1621"/>
        <end position="1641"/>
    </location>
</feature>
<feature type="region of interest" description="Disordered" evidence="2">
    <location>
        <begin position="1697"/>
        <end position="1864"/>
    </location>
</feature>
<keyword evidence="3" id="KW-1133">Transmembrane helix</keyword>
<keyword evidence="3" id="KW-0812">Transmembrane</keyword>
<feature type="compositionally biased region" description="Polar residues" evidence="2">
    <location>
        <begin position="1763"/>
        <end position="1777"/>
    </location>
</feature>
<feature type="region of interest" description="Disordered" evidence="2">
    <location>
        <begin position="2547"/>
        <end position="2572"/>
    </location>
</feature>
<organism evidence="4 5">
    <name type="scientific">Chironomus riparius</name>
    <dbReference type="NCBI Taxonomy" id="315576"/>
    <lineage>
        <taxon>Eukaryota</taxon>
        <taxon>Metazoa</taxon>
        <taxon>Ecdysozoa</taxon>
        <taxon>Arthropoda</taxon>
        <taxon>Hexapoda</taxon>
        <taxon>Insecta</taxon>
        <taxon>Pterygota</taxon>
        <taxon>Neoptera</taxon>
        <taxon>Endopterygota</taxon>
        <taxon>Diptera</taxon>
        <taxon>Nematocera</taxon>
        <taxon>Chironomoidea</taxon>
        <taxon>Chironomidae</taxon>
        <taxon>Chironominae</taxon>
        <taxon>Chironomus</taxon>
    </lineage>
</organism>
<feature type="compositionally biased region" description="Basic and acidic residues" evidence="2">
    <location>
        <begin position="1459"/>
        <end position="1488"/>
    </location>
</feature>
<feature type="compositionally biased region" description="Basic and acidic residues" evidence="2">
    <location>
        <begin position="2550"/>
        <end position="2564"/>
    </location>
</feature>
<evidence type="ECO:0000256" key="3">
    <source>
        <dbReference type="SAM" id="Phobius"/>
    </source>
</evidence>
<feature type="region of interest" description="Disordered" evidence="2">
    <location>
        <begin position="768"/>
        <end position="790"/>
    </location>
</feature>
<protein>
    <submittedName>
        <fullName evidence="4">Uncharacterized protein</fullName>
    </submittedName>
</protein>
<feature type="compositionally biased region" description="Polar residues" evidence="2">
    <location>
        <begin position="1958"/>
        <end position="1976"/>
    </location>
</feature>
<feature type="region of interest" description="Disordered" evidence="2">
    <location>
        <begin position="888"/>
        <end position="907"/>
    </location>
</feature>
<feature type="region of interest" description="Disordered" evidence="2">
    <location>
        <begin position="2272"/>
        <end position="2341"/>
    </location>
</feature>
<feature type="transmembrane region" description="Helical" evidence="3">
    <location>
        <begin position="3290"/>
        <end position="3307"/>
    </location>
</feature>
<feature type="compositionally biased region" description="Basic and acidic residues" evidence="2">
    <location>
        <begin position="3222"/>
        <end position="3240"/>
    </location>
</feature>
<feature type="compositionally biased region" description="Basic residues" evidence="2">
    <location>
        <begin position="3209"/>
        <end position="3221"/>
    </location>
</feature>
<feature type="region of interest" description="Disordered" evidence="2">
    <location>
        <begin position="1128"/>
        <end position="1147"/>
    </location>
</feature>
<feature type="region of interest" description="Disordered" evidence="2">
    <location>
        <begin position="2218"/>
        <end position="2237"/>
    </location>
</feature>
<feature type="region of interest" description="Disordered" evidence="2">
    <location>
        <begin position="1958"/>
        <end position="2014"/>
    </location>
</feature>
<feature type="compositionally biased region" description="Basic residues" evidence="2">
    <location>
        <begin position="342"/>
        <end position="351"/>
    </location>
</feature>
<dbReference type="Proteomes" id="UP001153620">
    <property type="component" value="Chromosome 1"/>
</dbReference>
<keyword evidence="3" id="KW-0472">Membrane</keyword>
<feature type="compositionally biased region" description="Acidic residues" evidence="2">
    <location>
        <begin position="2402"/>
        <end position="2412"/>
    </location>
</feature>
<feature type="region of interest" description="Disordered" evidence="2">
    <location>
        <begin position="486"/>
        <end position="505"/>
    </location>
</feature>
<feature type="region of interest" description="Disordered" evidence="2">
    <location>
        <begin position="3138"/>
        <end position="3188"/>
    </location>
</feature>
<feature type="compositionally biased region" description="Polar residues" evidence="2">
    <location>
        <begin position="1569"/>
        <end position="1578"/>
    </location>
</feature>
<feature type="region of interest" description="Disordered" evidence="2">
    <location>
        <begin position="1248"/>
        <end position="1267"/>
    </location>
</feature>
<feature type="coiled-coil region" evidence="1">
    <location>
        <begin position="1353"/>
        <end position="1383"/>
    </location>
</feature>
<feature type="region of interest" description="Disordered" evidence="2">
    <location>
        <begin position="2364"/>
        <end position="2418"/>
    </location>
</feature>
<feature type="region of interest" description="Disordered" evidence="2">
    <location>
        <begin position="3201"/>
        <end position="3252"/>
    </location>
</feature>
<feature type="region of interest" description="Disordered" evidence="2">
    <location>
        <begin position="1008"/>
        <end position="1027"/>
    </location>
</feature>
<feature type="region of interest" description="Disordered" evidence="2">
    <location>
        <begin position="2741"/>
        <end position="2767"/>
    </location>
</feature>
<feature type="compositionally biased region" description="Basic and acidic residues" evidence="2">
    <location>
        <begin position="1538"/>
        <end position="1558"/>
    </location>
</feature>
<keyword evidence="5" id="KW-1185">Reference proteome</keyword>
<feature type="compositionally biased region" description="Basic and acidic residues" evidence="2">
    <location>
        <begin position="1427"/>
        <end position="1451"/>
    </location>
</feature>
<evidence type="ECO:0000313" key="4">
    <source>
        <dbReference type="EMBL" id="CAH1713010.1"/>
    </source>
</evidence>
<feature type="region of interest" description="Disordered" evidence="2">
    <location>
        <begin position="1402"/>
        <end position="1599"/>
    </location>
</feature>
<dbReference type="OrthoDB" id="192887at2759"/>
<feature type="region of interest" description="Disordered" evidence="2">
    <location>
        <begin position="238"/>
        <end position="370"/>
    </location>
</feature>
<feature type="compositionally biased region" description="Basic and acidic residues" evidence="2">
    <location>
        <begin position="182"/>
        <end position="201"/>
    </location>
</feature>
<reference evidence="4" key="2">
    <citation type="submission" date="2022-10" db="EMBL/GenBank/DDBJ databases">
        <authorList>
            <consortium name="ENA_rothamsted_submissions"/>
            <consortium name="culmorum"/>
            <person name="King R."/>
        </authorList>
    </citation>
    <scope>NUCLEOTIDE SEQUENCE</scope>
</reference>
<feature type="compositionally biased region" description="Low complexity" evidence="2">
    <location>
        <begin position="1724"/>
        <end position="1740"/>
    </location>
</feature>
<accession>A0A9P0NFQ1</accession>
<sequence>MIYLYLSVLNCYVPLPSASETEQQTALEKQTIEKIVLVSGEDTQSVHSESDNEGVSTIVESVDVVDKVINKVTDDIVKILSSNDADSKKLLETDIDQIGEEVIEILREKSVERDENLKISLDDATSKNIEVNTDTIEAEKSETVKEIIEEKSEKIDDEKIIENLHEEKVEQTTAVEEEKEESSEKIEAPKVESEDKQKETLIDEDLLPKEAIASFNAEQNKPPVPIQTYLWEDIKRSKEQVSDDHGGYPWTHLYKRPLGEHEEPEVILTYDRSPKSGRRSQPETPKSQKKVRIQDEVETCEEKIELPREEPKEENQNETESQETAVEDSLQAETGSVDIKKSPKSILKKSQKLLDNIKPNTSKFDSDSLKRKIKSPLQKIKKMADNQISKVKKSSIKKIPVAKDEIVLNEKLEILKLKESPKSNHRELPAFIVKQDSDDTIDIVDLEQSPSESRKQRLIESGIVTPDEIINLPVSTVNNTQELNSCKKSDNEESYEHKHDHKHNDKEMSPTTIIIHNRKEHIYEEIDDFVSKIAFDPEHVDRVTFQEEKNPQNVDLTKHDNITDPMFDEFSREMNKKIRKSLTSQDDSIKRELIKRNPKIEDLEKQMSDDYKEEQIGDFDDIDVHIKNPRSLAPLSSVDSTMSHDETDVAKKADDKKLDDSFVHRHSEKEMSPTTVIIHKKKENLYEEIDDFIAKIAFDSEHVERVKCVDEKNPHDVDLEKHDNIVDPIFDEFSCEMNRKIRKSFSHDHDDSIRQELAKKIPKIKDLEKQMSTDSTHSDREPYVHKHDDKEMSSTTVIIHKRKESLLEEIDDVVAKIAFDSENVERVHYEEENPHDAELSKQDNITDPMFDEFSCEMNRKIRKSFSHDHDDSIRQELAKKIPKIKDLEKQMSTDSTHSDREPYVHKHDDKEMSPTTVIIHKRKESLLEEIDDVVAKIAFDSENVERVHYEEENPHDAELSKQDNITDPMFDEFSCEMNRKIRKSFSHDHDDSIRQELAKKIPKIKDLEKQMSTDSTHSDREPYVHKHDDKEMSPTTVIIHKRKESLLEEIDDVVAKIAFDSENVERVHYEEENPHDAELSKQDNISDPMFDEFSCEMNRKIRKSFSHDHDDSIRQELAKKIPKIRDLEKQMSTDSTHSDREPYVHKHDDKEMSPTTVIIHKRKESILEEIDDVVAKIAFDSENVERVHYEEENPPDAELSKQDNITDPMFDEFSCEMNKKIRKSFSHDHDDSIRQELAKKIPKIKDLEKQMSTESTHSNKEPYVHKHDDREMSPTTVIIHKNKGEVYEEIDDVVAKFAFDSENVERVKYEEADPHEVKLTKQDNVSDPMFDEFSRELNRKIRKSLSSQDDSIRQELMRKVPKIEELEKQLSDEDREEKIEQVDDIEVVIRSAHLLAPISSIDSTSSDEDRRAQLSIVAEESETSDSLAKKKSFETEPSVDIHDVESLKNDESDVSTLIDDIKIEVESPKKESQDISPKEESPQRIEEKDFSEDVDLKENEAPTPIKINPKWSKMSDHEYEPIGEPMLDEHEAADDSQSNDKQKRKSSDPLEQGNEKKLLRSPSDESEDNISAQDFQDQIESRFFRKEIEPISDNEDHVHEEDIFEEAVIIDEEPVAREVPKKKSFMESAQNSGKSFQKKIKATTTSIKTSLNNKIKKKPKEKPVAVEVAHVEKDEEPQTEENVVEEKEAVESITINVQEAEEEASKSKKSKMSKFTNSIKKPTMPKFNKPQFKKPQMPKMPDLKVAERFGNLRKLGRSKSMKESSNGDSTSLNTQEAASAEPTSKKKFDFGTYPRLIRDKFKRPKLPQRSDASMVSESPAPDEDFNRVPQAFAQRGPVASRWPEYIEEEPGKYQHFDSESDLDRDRMEFEREEVRHLMTDEQRQLDDMDRENFQIHLMAQQEKFRKPYIERQGSDVASEDDKLMWSGMLNKNVKEDEEEFEQNALRFDEDYKFNLEAYNTQNLNRSSTPQTNQETQSSGSSGVRRRGGFLDDDDEYFLREQRDTNKVGAGGDYIDSAIKEGLGSANENALTNIGSYDDELPEEHHELTPDKPTRSLKRKKKSLPQEEEEYNENIQNEPVAFDFYKTYPPHRPTRNKKSISMEPEDDINFEHEILDDSSDILDENELGTFKGIEHPDLAYLQDDFDNDLDYNAPNLPVPPTPPRRRKKKIHGLQPHGFMSLRNEHLSQKQKPLPVEHNNEIIVYRQEHNFVPLAQEERLTTPTPTPRRTRSRSRSQVSAYTLDDAESFKKDSVDEFNNMMIHDNKENDYAVIKKETPPKAAVRRKRSTKSLGDKQFATLPLMPRRSDHELVPPRPPRNYSTIAHEKHIKPDKPPRRKSASSLVEISKTIKDDDYEEILDTSAQDNRLSHRLQSGAIINKMKDRPLPPPPRPKRENKKPRRDTNDDDKFDNDEGGAERITEPLTVNVEIVDNLVERQPALLIESTQTESIKEPLKDNEVKVERIEDKFLPRQESDFSEPERPIEVEVSTQTDPLPYDEFAMDEDEDVDIEEFLGPDGKVKTLEDILKEEQEAEIERARQLAEAENLSKGIQRFRETSQRSLSEHTRTSRSLSRPITPSAVVVERKKSSPIVFERQEQILTEAGLFIHPITYDDFGIPPVEGEQQPVDEQQAVVQEEIVDFNNNLQAELNARLEENLTSASPEPDYDEIIKQAQLNYGGDDEGDDELDAEMQRKIEEMIESVMNTAREEAEWIKESKENLSEEKISNIPIETVEEPITKVEKTFQESKPQSVNNMFDEEPPLPPPRRKSNIEESILRREFIVDEDFVTKEPPLPPVPVVATEEKSEIIDEPIKAIEEPIETIEEPIEVVGESIETIDEPIAVEQSIQTDEVMINGLQEVEEPSIAKIDYENEVGMSPDIEQSEAQEEVKERPIGDSQLEISQAVSEDRPSSPFPSRIHLASLEIDNLSVTSLQAGRITASEIDSHSIVCNEFESKSTTLPGQTVQIELPPGLIEEIVERVRNADRAEMQLILAEQQKMVEEEHKFSEDQRIAELEKRMVDDQKAIELERKTLEEQKIKELERQLAEEQKISELERKLAEEQKIAEMERKLAEEQRIADLERKLSEEQRIAELERKLAEEQRFAELERKLSEEHRITELERKLAEERRIADLERRIAEEQRKIAEQKHSAVNEPQITQEIRIAAERAPETKSDETNPPERPPLPEDYHQSSSQIPQSFYQFREFSEEDSKAPHTTHHRRRKHQPKKKDSTTDDDYPKDPKDQRPRSRAGTSSDQSVASLGGQFLRACGNSLIDSGNQLMEILRASSKDENYHDLHVALIILIVIIAGLYLMSTGDKSVHHHHWDFFNPPENQGR</sequence>
<keyword evidence="1" id="KW-0175">Coiled coil</keyword>
<feature type="region of interest" description="Disordered" evidence="2">
    <location>
        <begin position="2028"/>
        <end position="2103"/>
    </location>
</feature>
<feature type="compositionally biased region" description="Basic and acidic residues" evidence="2">
    <location>
        <begin position="3158"/>
        <end position="3170"/>
    </location>
</feature>
<evidence type="ECO:0000256" key="1">
    <source>
        <dbReference type="SAM" id="Coils"/>
    </source>
</evidence>
<feature type="region of interest" description="Disordered" evidence="2">
    <location>
        <begin position="2872"/>
        <end position="2909"/>
    </location>
</feature>
<name>A0A9P0NFQ1_9DIPT</name>
<proteinExistence type="predicted"/>
<reference evidence="4" key="1">
    <citation type="submission" date="2022-01" db="EMBL/GenBank/DDBJ databases">
        <authorList>
            <person name="King R."/>
        </authorList>
    </citation>
    <scope>NUCLEOTIDE SEQUENCE</scope>
</reference>
<gene>
    <name evidence="4" type="ORF">CHIRRI_LOCUS2789</name>
</gene>
<evidence type="ECO:0000256" key="2">
    <source>
        <dbReference type="SAM" id="MobiDB-lite"/>
    </source>
</evidence>
<feature type="compositionally biased region" description="Basic and acidic residues" evidence="2">
    <location>
        <begin position="1996"/>
        <end position="2005"/>
    </location>
</feature>
<feature type="compositionally biased region" description="Basic and acidic residues" evidence="2">
    <location>
        <begin position="292"/>
        <end position="315"/>
    </location>
</feature>
<feature type="compositionally biased region" description="Basic and acidic residues" evidence="2">
    <location>
        <begin position="1579"/>
        <end position="1599"/>
    </location>
</feature>